<accession>A0A8S9R0F7</accession>
<evidence type="ECO:0000313" key="1">
    <source>
        <dbReference type="EMBL" id="KAF3558786.1"/>
    </source>
</evidence>
<proteinExistence type="predicted"/>
<protein>
    <submittedName>
        <fullName evidence="1">Uncharacterized protein</fullName>
    </submittedName>
</protein>
<evidence type="ECO:0000313" key="2">
    <source>
        <dbReference type="Proteomes" id="UP000712600"/>
    </source>
</evidence>
<sequence>MQEPPKFVATLGAWAKPLLFKHPATPSEPSTPRDYDPAIVGNQLAALWPSLNDEILNKKPKSSHQTRTLQLPVEKLPPPELNVDGKVRFLWAARLSAQSRNLYCAATPTYRLDGTPQISIPSNVLKLGPENKDEYIIGKFHRCSLPPGGLVHAVANRIWGRS</sequence>
<dbReference type="AlphaFoldDB" id="A0A8S9R0F7"/>
<reference evidence="1" key="1">
    <citation type="submission" date="2019-12" db="EMBL/GenBank/DDBJ databases">
        <title>Genome sequencing and annotation of Brassica cretica.</title>
        <authorList>
            <person name="Studholme D.J."/>
            <person name="Sarris P."/>
        </authorList>
    </citation>
    <scope>NUCLEOTIDE SEQUENCE</scope>
    <source>
        <strain evidence="1">PFS-109/04</strain>
        <tissue evidence="1">Leaf</tissue>
    </source>
</reference>
<gene>
    <name evidence="1" type="ORF">F2Q69_00010311</name>
</gene>
<dbReference type="EMBL" id="QGKX02000996">
    <property type="protein sequence ID" value="KAF3558786.1"/>
    <property type="molecule type" value="Genomic_DNA"/>
</dbReference>
<comment type="caution">
    <text evidence="1">The sequence shown here is derived from an EMBL/GenBank/DDBJ whole genome shotgun (WGS) entry which is preliminary data.</text>
</comment>
<organism evidence="1 2">
    <name type="scientific">Brassica cretica</name>
    <name type="common">Mustard</name>
    <dbReference type="NCBI Taxonomy" id="69181"/>
    <lineage>
        <taxon>Eukaryota</taxon>
        <taxon>Viridiplantae</taxon>
        <taxon>Streptophyta</taxon>
        <taxon>Embryophyta</taxon>
        <taxon>Tracheophyta</taxon>
        <taxon>Spermatophyta</taxon>
        <taxon>Magnoliopsida</taxon>
        <taxon>eudicotyledons</taxon>
        <taxon>Gunneridae</taxon>
        <taxon>Pentapetalae</taxon>
        <taxon>rosids</taxon>
        <taxon>malvids</taxon>
        <taxon>Brassicales</taxon>
        <taxon>Brassicaceae</taxon>
        <taxon>Brassiceae</taxon>
        <taxon>Brassica</taxon>
    </lineage>
</organism>
<name>A0A8S9R0F7_BRACR</name>
<dbReference type="Proteomes" id="UP000712600">
    <property type="component" value="Unassembled WGS sequence"/>
</dbReference>